<dbReference type="PROSITE" id="PS50879">
    <property type="entry name" value="RNASE_H_1"/>
    <property type="match status" value="1"/>
</dbReference>
<dbReference type="InterPro" id="IPR013087">
    <property type="entry name" value="Znf_C2H2_type"/>
</dbReference>
<feature type="domain" description="RNase H type-1" evidence="4">
    <location>
        <begin position="1344"/>
        <end position="1488"/>
    </location>
</feature>
<proteinExistence type="predicted"/>
<comment type="caution">
    <text evidence="5">The sequence shown here is derived from an EMBL/GenBank/DDBJ whole genome shotgun (WGS) entry which is preliminary data.</text>
</comment>
<dbReference type="PROSITE" id="PS00028">
    <property type="entry name" value="ZINC_FINGER_C2H2_1"/>
    <property type="match status" value="1"/>
</dbReference>
<feature type="domain" description="C2H2-type" evidence="3">
    <location>
        <begin position="2672"/>
        <end position="2700"/>
    </location>
</feature>
<evidence type="ECO:0000313" key="6">
    <source>
        <dbReference type="Proteomes" id="UP000186817"/>
    </source>
</evidence>
<dbReference type="Gene3D" id="3.30.420.10">
    <property type="entry name" value="Ribonuclease H-like superfamily/Ribonuclease H"/>
    <property type="match status" value="1"/>
</dbReference>
<dbReference type="Pfam" id="PF00075">
    <property type="entry name" value="RNase_H"/>
    <property type="match status" value="1"/>
</dbReference>
<feature type="compositionally biased region" description="Low complexity" evidence="2">
    <location>
        <begin position="537"/>
        <end position="549"/>
    </location>
</feature>
<dbReference type="Gene3D" id="3.60.10.10">
    <property type="entry name" value="Endonuclease/exonuclease/phosphatase"/>
    <property type="match status" value="1"/>
</dbReference>
<dbReference type="SUPFAM" id="SSF56219">
    <property type="entry name" value="DNase I-like"/>
    <property type="match status" value="1"/>
</dbReference>
<keyword evidence="6" id="KW-1185">Reference proteome</keyword>
<dbReference type="PROSITE" id="PS50157">
    <property type="entry name" value="ZINC_FINGER_C2H2_2"/>
    <property type="match status" value="1"/>
</dbReference>
<sequence>MHAHVAELHARNQALEVRLQDLPGLRPHTFLDDTRFEITELEPWEDRFPLARTRDNVGPGLMAKRVTFAESSVESDCIDAASCAVQLYRTGPGILHICPHRLPLQVIFKGAGGNSSGNLWRRQFSQLCGSLWEGSRTKQYPHCGRPWSQPVQVYPCTANVHFYYKQPPAEHSYETPLSQLVRDVPSTALSIAPPNIGHAAPSGMPDASLLLVRAVPSTAPASAFDFGQAIEHVPQQPTLSQLVRDVPGTARTPDTGPLSVPTPHASDLHTVVQSTRGYCASGPGCVRPVDSTAPTGPTLPLDAIFCESPGPAHSCRAVPRACFAPHPEYTPMGQTQSADGQSHKDGPSRPLGQHSRFVPDDFDHTQLTWPPASLPLVWRPEPDESGARRYTIFESGGRPRVRMCGWDWLLNEIVADAVASSSQTIRTVQIIQNPLDGYPGPQVVLTHARAPVGSLAVPFDFRGWVTTLHILPTDGLEALPPLGPPGTPRPAQLDFEQRPLQALLDSSGNRHETLTSPLDRYEWFVPVFGVLPGPFGQAGAADGTTVTTTEMQPPPRRNRSPSPASSSTGPPNLLVHRGTRDGEAVCDAGTRSQIRGPVEALTQGSYLEPRSLLQQTQPYPAKPHATPSHHVNSVTIEPSWAAACMYQATPLQAHAWAGFRGPTGSRGPVLVHYALFDVVGHARIRRAASQWALADVLADVLSILPDTVAVKVLTDLVPGLPALQVVARPRGAPAGESPVPVDLRPSGGSICTLLLRAGEHRDDTLTDIALRCHVLPESVVTAKGASFERLPDPASIVEHLRTSGAREFGFGAATAQPPSTTGTTTNMMSWAGGAPLPLNHQLTVITRHGPVQGPLLQGYQDLPSRLMPIMTHILNYDHAPRRSTIMVARVMPVVRDGIYDILVVWAEKHSHRVSVVMDRRLVGGDLDLAEAALGTMPSQLLNDNDRRHAWHYSVNGVAAPIWRRSVRHGDVIQILPRRVSPPVWSAGSVLDFFPEARGMLVPMPLLDVERPPDDMDDAAIDAHNVASIQGQLEFFLARRLDMMGRAGRTMQHVLLQGPTHGDLLLHLNMPLSPSAAQLEEFLLGCDFWDSSLLIHDTKHALGPVSIFASSQPNVRALTALVPSTTVDNLIVVQIDPDRPELTGHVFWKPHLHPAAIRSLRQGMFIHMRHRDLSRGEGLCLLQTSAQLHKAPRTALPAGPTPDTTLQEPNAATAPEGIQLGPTSPCIDVIPTPWGRRAIPAPATQSAQHDFMFRPGCNTLSRQGPEPTAVVSPPFAHPSTSRVLLSQAVPSPEPGAAWGVNHDICEAAFEAHRLPLPDLVPQSQHLLPTARHTWGLLNPAKADRPLDAVLIYTDGSYNPRTCCAGWSFVAVGKQGMELCRLGALAGPVREPADTVNAFRAEVWALLQAAAFVVANEIQQVTFAVDCQAAMDVAFGRAQAATDDPAGLATQSLLFLARSKGMHVRPMKVEAHAGIPLNEAADAVAKTACSRHPPSGFNFEATSLQECIADGSIHRLWLATPRARLSVQLPPMDSRGCWPLSACQIASSTKASTASVCTTLPDPENWQLQLNIVTYNCLSARSRPARALIDAGLQKCNCALAGIQETRDPDDGISASDHYWIASSACDASGSFGCQIWISQTRAWGHSSTLPLRPARDSFTLFHAEPRVLVLLMRVGCLKVACVSAHAPTAATGPEASKAWWAHLRAVCNRIPPGHTLLFMADANAAFDCSRGGNTLESIPTTENAHQLQQFCAKAELQPTAQVDRHGHRLVSWTSPDGHTQKLLDYVCVPEAWRLGFHTAPNFGLGDLREGYDHSPIMGTVSATVSAPRPSSRTRYSAEALRTAAGQQVAAAALASVPAIPWDVDATTHMDLIFGHVQRFLSSHLPPAPPKPRNPVLSELSLQLVLARRQVRTVRRRLEQAFGRNLLFQCFAAWSGQSRTAHTQTRRLLGLAERISRASFSLTALNKAIGDSFRADRALFTRRAMSTARETGAAEFAHSIRAILRTGRRFRAPQLLHQISNESTSAACEEDILALLGDHFAKPERARQQQGQELLALFDTAKPPATKVDMTSLPSVADIASATLALKRGKAPGMSGLPAEFFQADPFSTADLLFPVLAKSVLRSNGPLQHNGGLARAIPKSKLQASTPAGWRSILLLEPTGKILQKAYRPQLIRALEQYKSKNQYGGLPRRRLEEPSVMVRAHFARLKAGRQTGGALFIDSRAAYYSLVRDALIASRTLQTEEQLRLRAQALFPFWDDQDSYVEHMKQGGLIRALQLPEPLVRYLESQLGTTWFAMEAPARAPFVSGSGTAPGSPIADLLFSFVYARFLRHAEELLMAEGHYVALCAEPDAAIMPTWADDTAVLIGPTPPHQLTASLQRVADIVVRGLGRAGLDPNFGPGKTEAVVHFEGAGSREVKRQLLCCSEPGTCFDTPAGMEQHLRLVPTYVHLGTVVSHNLSEEPNLSHRAQLLQQIFQPLRRRILYNSDLTKAEKVRLLEERIFPRFLFGAGLWTPRNSREHELAVDPLHRAMRQAFRPILGISSTGFSNQEVAAALGLPTAEDRLIQARASTLLHMLHTGSTEAWRGLMMDGQWYQLAWSALRKVAEEEWPVALCTANPPSPHTLLPLLPANCSRLCKNYLRVCKRRLPSVTLDPRCADACEAPAVIQTAHPALAFPCEICGLSFLDARRLAVHRARKHKQRAAGFQLAWGTRCER</sequence>
<dbReference type="OrthoDB" id="415822at2759"/>
<keyword evidence="1" id="KW-0863">Zinc-finger</keyword>
<feature type="compositionally biased region" description="Low complexity" evidence="2">
    <location>
        <begin position="560"/>
        <end position="571"/>
    </location>
</feature>
<keyword evidence="1" id="KW-0862">Zinc</keyword>
<feature type="region of interest" description="Disordered" evidence="2">
    <location>
        <begin position="536"/>
        <end position="578"/>
    </location>
</feature>
<dbReference type="GO" id="GO:0003676">
    <property type="term" value="F:nucleic acid binding"/>
    <property type="evidence" value="ECO:0007669"/>
    <property type="project" value="InterPro"/>
</dbReference>
<name>A0A1Q9EVX1_SYMMI</name>
<evidence type="ECO:0000256" key="1">
    <source>
        <dbReference type="PROSITE-ProRule" id="PRU00042"/>
    </source>
</evidence>
<dbReference type="InterPro" id="IPR036691">
    <property type="entry name" value="Endo/exonu/phosph_ase_sf"/>
</dbReference>
<dbReference type="InterPro" id="IPR012337">
    <property type="entry name" value="RNaseH-like_sf"/>
</dbReference>
<protein>
    <recommendedName>
        <fullName evidence="7">RNase H type-1 domain-containing protein</fullName>
    </recommendedName>
</protein>
<dbReference type="EMBL" id="LSRX01000057">
    <property type="protein sequence ID" value="OLQ11586.1"/>
    <property type="molecule type" value="Genomic_DNA"/>
</dbReference>
<evidence type="ECO:0008006" key="7">
    <source>
        <dbReference type="Google" id="ProtNLM"/>
    </source>
</evidence>
<accession>A0A1Q9EVX1</accession>
<gene>
    <name evidence="5" type="ORF">AK812_SmicGene4567</name>
</gene>
<evidence type="ECO:0000313" key="5">
    <source>
        <dbReference type="EMBL" id="OLQ11586.1"/>
    </source>
</evidence>
<feature type="region of interest" description="Disordered" evidence="2">
    <location>
        <begin position="327"/>
        <end position="356"/>
    </location>
</feature>
<dbReference type="PANTHER" id="PTHR19446">
    <property type="entry name" value="REVERSE TRANSCRIPTASES"/>
    <property type="match status" value="1"/>
</dbReference>
<keyword evidence="1" id="KW-0479">Metal-binding</keyword>
<evidence type="ECO:0000256" key="2">
    <source>
        <dbReference type="SAM" id="MobiDB-lite"/>
    </source>
</evidence>
<dbReference type="GO" id="GO:0008270">
    <property type="term" value="F:zinc ion binding"/>
    <property type="evidence" value="ECO:0007669"/>
    <property type="project" value="UniProtKB-KW"/>
</dbReference>
<dbReference type="SUPFAM" id="SSF53098">
    <property type="entry name" value="Ribonuclease H-like"/>
    <property type="match status" value="1"/>
</dbReference>
<organism evidence="5 6">
    <name type="scientific">Symbiodinium microadriaticum</name>
    <name type="common">Dinoflagellate</name>
    <name type="synonym">Zooxanthella microadriatica</name>
    <dbReference type="NCBI Taxonomy" id="2951"/>
    <lineage>
        <taxon>Eukaryota</taxon>
        <taxon>Sar</taxon>
        <taxon>Alveolata</taxon>
        <taxon>Dinophyceae</taxon>
        <taxon>Suessiales</taxon>
        <taxon>Symbiodiniaceae</taxon>
        <taxon>Symbiodinium</taxon>
    </lineage>
</organism>
<evidence type="ECO:0000259" key="3">
    <source>
        <dbReference type="PROSITE" id="PS50157"/>
    </source>
</evidence>
<dbReference type="InterPro" id="IPR002156">
    <property type="entry name" value="RNaseH_domain"/>
</dbReference>
<evidence type="ECO:0000259" key="4">
    <source>
        <dbReference type="PROSITE" id="PS50879"/>
    </source>
</evidence>
<dbReference type="Proteomes" id="UP000186817">
    <property type="component" value="Unassembled WGS sequence"/>
</dbReference>
<dbReference type="InterPro" id="IPR036397">
    <property type="entry name" value="RNaseH_sf"/>
</dbReference>
<reference evidence="5 6" key="1">
    <citation type="submission" date="2016-02" db="EMBL/GenBank/DDBJ databases">
        <title>Genome analysis of coral dinoflagellate symbionts highlights evolutionary adaptations to a symbiotic lifestyle.</title>
        <authorList>
            <person name="Aranda M."/>
            <person name="Li Y."/>
            <person name="Liew Y.J."/>
            <person name="Baumgarten S."/>
            <person name="Simakov O."/>
            <person name="Wilson M."/>
            <person name="Piel J."/>
            <person name="Ashoor H."/>
            <person name="Bougouffa S."/>
            <person name="Bajic V.B."/>
            <person name="Ryu T."/>
            <person name="Ravasi T."/>
            <person name="Bayer T."/>
            <person name="Micklem G."/>
            <person name="Kim H."/>
            <person name="Bhak J."/>
            <person name="Lajeunesse T.C."/>
            <person name="Voolstra C.R."/>
        </authorList>
    </citation>
    <scope>NUCLEOTIDE SEQUENCE [LARGE SCALE GENOMIC DNA]</scope>
    <source>
        <strain evidence="5 6">CCMP2467</strain>
    </source>
</reference>
<dbReference type="GO" id="GO:0004523">
    <property type="term" value="F:RNA-DNA hybrid ribonuclease activity"/>
    <property type="evidence" value="ECO:0007669"/>
    <property type="project" value="InterPro"/>
</dbReference>